<dbReference type="InterPro" id="IPR036259">
    <property type="entry name" value="MFS_trans_sf"/>
</dbReference>
<comment type="caution">
    <text evidence="8">The sequence shown here is derived from an EMBL/GenBank/DDBJ whole genome shotgun (WGS) entry which is preliminary data.</text>
</comment>
<evidence type="ECO:0000256" key="4">
    <source>
        <dbReference type="ARBA" id="ARBA00022989"/>
    </source>
</evidence>
<keyword evidence="9" id="KW-1185">Reference proteome</keyword>
<feature type="transmembrane region" description="Helical" evidence="6">
    <location>
        <begin position="166"/>
        <end position="186"/>
    </location>
</feature>
<dbReference type="Gene3D" id="1.20.1250.20">
    <property type="entry name" value="MFS general substrate transporter like domains"/>
    <property type="match status" value="1"/>
</dbReference>
<dbReference type="PANTHER" id="PTHR23504">
    <property type="entry name" value="MAJOR FACILITATOR SUPERFAMILY DOMAIN-CONTAINING PROTEIN 10"/>
    <property type="match status" value="1"/>
</dbReference>
<evidence type="ECO:0000313" key="9">
    <source>
        <dbReference type="Proteomes" id="UP000809789"/>
    </source>
</evidence>
<comment type="subcellular location">
    <subcellularLocation>
        <location evidence="1">Membrane</location>
        <topology evidence="1">Multi-pass membrane protein</topology>
    </subcellularLocation>
</comment>
<protein>
    <recommendedName>
        <fullName evidence="7">Major facilitator superfamily (MFS) profile domain-containing protein</fullName>
    </recommendedName>
</protein>
<sequence length="508" mass="54356">MSLVVLPTIANVQVPDFIDENTPLIAAEAVGGLKDAQAEAILAKGPSTHTIPADDAPAADDDDDTPLPKGQILILCYARMVEPIAFFSIFPFVNKMIYLTGLPESSVGFYSGLIESLFSLTQMALMLFWGRLSDRYGRRPVLIVSILGIAVGMTLFGFATNVWQMIAFRCLAGVFAGSLVAVRAMFSEVSTKKTQARAFSFFAVAGNFGIFVGPFIGGGLAEPVDQYPGLFGGNELFKKYPYALATMVSGAFAVSAAILCAVGLKETLGGKAGGKKTEPMSTNELLKSPGVGWTLFLYVWNTMVALGYMAVVPVFWFTSPELGGYGLSPIQISMFLALAGASQSLWTLFVFPPFQKRMGTGGVLKVCYSYNSFIYLMLPINSILRRNGKEVEFWVFAIIAALAGSSMSMTFTGIQLALNDVAPSHQTLGTLNALALTLVSGIRAIAPAGFASLFAFGVGHKILGGYFIWIIIITLAASLSIIVRKLPESAYGRPVKKKTAEVTEEESG</sequence>
<gene>
    <name evidence="8" type="ORF">KVT40_004362</name>
</gene>
<organism evidence="8 9">
    <name type="scientific">Elsinoe batatas</name>
    <dbReference type="NCBI Taxonomy" id="2601811"/>
    <lineage>
        <taxon>Eukaryota</taxon>
        <taxon>Fungi</taxon>
        <taxon>Dikarya</taxon>
        <taxon>Ascomycota</taxon>
        <taxon>Pezizomycotina</taxon>
        <taxon>Dothideomycetes</taxon>
        <taxon>Dothideomycetidae</taxon>
        <taxon>Myriangiales</taxon>
        <taxon>Elsinoaceae</taxon>
        <taxon>Elsinoe</taxon>
    </lineage>
</organism>
<feature type="transmembrane region" description="Helical" evidence="6">
    <location>
        <begin position="240"/>
        <end position="264"/>
    </location>
</feature>
<keyword evidence="3 6" id="KW-0812">Transmembrane</keyword>
<reference evidence="8" key="1">
    <citation type="submission" date="2021-07" db="EMBL/GenBank/DDBJ databases">
        <title>Elsinoe batatas strain:CRI-CJ2 Genome sequencing and assembly.</title>
        <authorList>
            <person name="Huang L."/>
        </authorList>
    </citation>
    <scope>NUCLEOTIDE SEQUENCE</scope>
    <source>
        <strain evidence="8">CRI-CJ2</strain>
    </source>
</reference>
<accession>A0A8K0L2I9</accession>
<keyword evidence="4 6" id="KW-1133">Transmembrane helix</keyword>
<feature type="transmembrane region" description="Helical" evidence="6">
    <location>
        <begin position="107"/>
        <end position="129"/>
    </location>
</feature>
<feature type="transmembrane region" description="Helical" evidence="6">
    <location>
        <begin position="462"/>
        <end position="483"/>
    </location>
</feature>
<feature type="transmembrane region" description="Helical" evidence="6">
    <location>
        <begin position="363"/>
        <end position="381"/>
    </location>
</feature>
<evidence type="ECO:0000256" key="2">
    <source>
        <dbReference type="ARBA" id="ARBA00022448"/>
    </source>
</evidence>
<feature type="transmembrane region" description="Helical" evidence="6">
    <location>
        <begin position="393"/>
        <end position="418"/>
    </location>
</feature>
<dbReference type="Pfam" id="PF07690">
    <property type="entry name" value="MFS_1"/>
    <property type="match status" value="1"/>
</dbReference>
<dbReference type="Proteomes" id="UP000809789">
    <property type="component" value="Unassembled WGS sequence"/>
</dbReference>
<feature type="transmembrane region" description="Helical" evidence="6">
    <location>
        <begin position="330"/>
        <end position="351"/>
    </location>
</feature>
<keyword evidence="5 6" id="KW-0472">Membrane</keyword>
<dbReference type="GO" id="GO:0016020">
    <property type="term" value="C:membrane"/>
    <property type="evidence" value="ECO:0007669"/>
    <property type="project" value="UniProtKB-SubCell"/>
</dbReference>
<feature type="transmembrane region" description="Helical" evidence="6">
    <location>
        <begin position="141"/>
        <end position="160"/>
    </location>
</feature>
<dbReference type="SUPFAM" id="SSF103473">
    <property type="entry name" value="MFS general substrate transporter"/>
    <property type="match status" value="1"/>
</dbReference>
<dbReference type="EMBL" id="JAESVG020000004">
    <property type="protein sequence ID" value="KAG8628489.1"/>
    <property type="molecule type" value="Genomic_DNA"/>
</dbReference>
<evidence type="ECO:0000313" key="8">
    <source>
        <dbReference type="EMBL" id="KAG8628489.1"/>
    </source>
</evidence>
<feature type="transmembrane region" description="Helical" evidence="6">
    <location>
        <begin position="295"/>
        <end position="318"/>
    </location>
</feature>
<dbReference type="GO" id="GO:0022857">
    <property type="term" value="F:transmembrane transporter activity"/>
    <property type="evidence" value="ECO:0007669"/>
    <property type="project" value="InterPro"/>
</dbReference>
<evidence type="ECO:0000256" key="3">
    <source>
        <dbReference type="ARBA" id="ARBA00022692"/>
    </source>
</evidence>
<keyword evidence="2" id="KW-0813">Transport</keyword>
<dbReference type="InterPro" id="IPR011701">
    <property type="entry name" value="MFS"/>
</dbReference>
<dbReference type="InterPro" id="IPR020846">
    <property type="entry name" value="MFS_dom"/>
</dbReference>
<evidence type="ECO:0000256" key="1">
    <source>
        <dbReference type="ARBA" id="ARBA00004141"/>
    </source>
</evidence>
<evidence type="ECO:0000256" key="6">
    <source>
        <dbReference type="SAM" id="Phobius"/>
    </source>
</evidence>
<feature type="transmembrane region" description="Helical" evidence="6">
    <location>
        <begin position="430"/>
        <end position="456"/>
    </location>
</feature>
<proteinExistence type="predicted"/>
<dbReference type="OrthoDB" id="419616at2759"/>
<evidence type="ECO:0000256" key="5">
    <source>
        <dbReference type="ARBA" id="ARBA00023136"/>
    </source>
</evidence>
<dbReference type="PANTHER" id="PTHR23504:SF3">
    <property type="entry name" value="MAJOR FACILITATOR SUPERFAMILY (MFS) PROFILE DOMAIN-CONTAINING PROTEIN"/>
    <property type="match status" value="1"/>
</dbReference>
<feature type="domain" description="Major facilitator superfamily (MFS) profile" evidence="7">
    <location>
        <begin position="71"/>
        <end position="488"/>
    </location>
</feature>
<name>A0A8K0L2I9_9PEZI</name>
<dbReference type="InterPro" id="IPR001958">
    <property type="entry name" value="Tet-R_TetA/multi-R_MdtG-like"/>
</dbReference>
<dbReference type="PROSITE" id="PS50850">
    <property type="entry name" value="MFS"/>
    <property type="match status" value="1"/>
</dbReference>
<dbReference type="CDD" id="cd17330">
    <property type="entry name" value="MFS_SLC46_TetA_like"/>
    <property type="match status" value="1"/>
</dbReference>
<evidence type="ECO:0000259" key="7">
    <source>
        <dbReference type="PROSITE" id="PS50850"/>
    </source>
</evidence>
<dbReference type="PRINTS" id="PR01035">
    <property type="entry name" value="TCRTETA"/>
</dbReference>
<feature type="transmembrane region" description="Helical" evidence="6">
    <location>
        <begin position="198"/>
        <end position="220"/>
    </location>
</feature>
<dbReference type="AlphaFoldDB" id="A0A8K0L2I9"/>